<comment type="caution">
    <text evidence="1">The sequence shown here is derived from an EMBL/GenBank/DDBJ whole genome shotgun (WGS) entry which is preliminary data.</text>
</comment>
<protein>
    <submittedName>
        <fullName evidence="1">Uncharacterized protein</fullName>
    </submittedName>
</protein>
<dbReference type="Proteomes" id="UP000323819">
    <property type="component" value="Unassembled WGS sequence"/>
</dbReference>
<dbReference type="AlphaFoldDB" id="A0ABD7SR09"/>
<evidence type="ECO:0000313" key="2">
    <source>
        <dbReference type="Proteomes" id="UP000323819"/>
    </source>
</evidence>
<gene>
    <name evidence="1" type="ORF">FXF03_01480</name>
</gene>
<accession>A0ABD7SR09</accession>
<proteinExistence type="predicted"/>
<organism evidence="1 2">
    <name type="scientific">Vibrio cholerae</name>
    <dbReference type="NCBI Taxonomy" id="666"/>
    <lineage>
        <taxon>Bacteria</taxon>
        <taxon>Pseudomonadati</taxon>
        <taxon>Pseudomonadota</taxon>
        <taxon>Gammaproteobacteria</taxon>
        <taxon>Vibrionales</taxon>
        <taxon>Vibrionaceae</taxon>
        <taxon>Vibrio</taxon>
    </lineage>
</organism>
<name>A0ABD7SR09_VIBCL</name>
<dbReference type="RefSeq" id="WP_148521415.1">
    <property type="nucleotide sequence ID" value="NZ_JBBBZX010000080.1"/>
</dbReference>
<reference evidence="1 2" key="1">
    <citation type="submission" date="2019-06" db="EMBL/GenBank/DDBJ databases">
        <title>Vibrio cholerae phylogeny based on whole-genome sequencing reveals genetic diversity and population strucutre.</title>
        <authorList>
            <person name="Zhiqiu Y."/>
            <person name="Bin L."/>
            <person name="Lingyan J."/>
        </authorList>
    </citation>
    <scope>NUCLEOTIDE SEQUENCE [LARGE SCALE GENOMIC DNA]</scope>
    <source>
        <strain evidence="1 2">N2814</strain>
    </source>
</reference>
<evidence type="ECO:0000313" key="1">
    <source>
        <dbReference type="EMBL" id="TXX67272.1"/>
    </source>
</evidence>
<sequence length="100" mass="10927">MKMLGIPPTQNIGQLAFVGSANWDIYINQDGKASSIAKEGSGAQSSHFGDKRHIVRLIDNGYFDGDLAGITEYGRECFSGLYSLLLTDSKGKSFHILSWI</sequence>
<dbReference type="EMBL" id="VSIJ01000005">
    <property type="protein sequence ID" value="TXX67272.1"/>
    <property type="molecule type" value="Genomic_DNA"/>
</dbReference>